<name>A0A4Z1NTS5_9PEZI</name>
<dbReference type="PROSITE" id="PS50280">
    <property type="entry name" value="SET"/>
    <property type="match status" value="1"/>
</dbReference>
<feature type="domain" description="SET" evidence="1">
    <location>
        <begin position="20"/>
        <end position="173"/>
    </location>
</feature>
<dbReference type="Pfam" id="PF00856">
    <property type="entry name" value="SET"/>
    <property type="match status" value="1"/>
</dbReference>
<dbReference type="STRING" id="86259.A0A4Z1NTS5"/>
<dbReference type="SUPFAM" id="SSF82199">
    <property type="entry name" value="SET domain"/>
    <property type="match status" value="1"/>
</dbReference>
<organism evidence="2 3">
    <name type="scientific">Venturia nashicola</name>
    <dbReference type="NCBI Taxonomy" id="86259"/>
    <lineage>
        <taxon>Eukaryota</taxon>
        <taxon>Fungi</taxon>
        <taxon>Dikarya</taxon>
        <taxon>Ascomycota</taxon>
        <taxon>Pezizomycotina</taxon>
        <taxon>Dothideomycetes</taxon>
        <taxon>Pleosporomycetidae</taxon>
        <taxon>Venturiales</taxon>
        <taxon>Venturiaceae</taxon>
        <taxon>Venturia</taxon>
    </lineage>
</organism>
<reference evidence="2 3" key="1">
    <citation type="submission" date="2019-04" db="EMBL/GenBank/DDBJ databases">
        <title>High contiguity whole genome sequence and gene annotation resource for two Venturia nashicola isolates.</title>
        <authorList>
            <person name="Prokchorchik M."/>
            <person name="Won K."/>
            <person name="Lee Y."/>
            <person name="Choi E.D."/>
            <person name="Segonzac C."/>
            <person name="Sohn K.H."/>
        </authorList>
    </citation>
    <scope>NUCLEOTIDE SEQUENCE [LARGE SCALE GENOMIC DNA]</scope>
    <source>
        <strain evidence="2 3">PRI2</strain>
    </source>
</reference>
<keyword evidence="3" id="KW-1185">Reference proteome</keyword>
<comment type="caution">
    <text evidence="2">The sequence shown here is derived from an EMBL/GenBank/DDBJ whole genome shotgun (WGS) entry which is preliminary data.</text>
</comment>
<dbReference type="InterPro" id="IPR001214">
    <property type="entry name" value="SET_dom"/>
</dbReference>
<accession>A0A4Z1NTS5</accession>
<dbReference type="EMBL" id="SNSC02000013">
    <property type="protein sequence ID" value="TID19146.1"/>
    <property type="molecule type" value="Genomic_DNA"/>
</dbReference>
<evidence type="ECO:0000313" key="3">
    <source>
        <dbReference type="Proteomes" id="UP000298493"/>
    </source>
</evidence>
<dbReference type="InterPro" id="IPR011990">
    <property type="entry name" value="TPR-like_helical_dom_sf"/>
</dbReference>
<dbReference type="AlphaFoldDB" id="A0A4Z1NTS5"/>
<sequence length="349" mass="39429">MPPDTIDEVTESPEKPTVHKPIEQTTFSIKEIKGRGKGVVAMKKISAQTQVLAETPLLKLYDELDDENEIALVIKEFQKLSPRCKEAYLNLSAFASETYTSQPTWKTLSDELKRVIAVWGANNWNDMVFETGCRINHACAPNLETSWNERIGKQVWVAMRDIEVGEELAGTYIYDIASHGTAYRKKELKRYWGFECECEACEGDLDVLEGFTLFDSMTRPRVAENAFNEGQLNMHDIKAVQKLTVDYLDDYSSDKDARRAKTMRFIGKQLGIATVKKMLEVQTFGENSSVLLTWIDQAAALMSSFGLSDGLPSSMRILYFEIIALCATEELMSCQKPGEVLKRRTASKK</sequence>
<proteinExistence type="predicted"/>
<protein>
    <recommendedName>
        <fullName evidence="1">SET domain-containing protein</fullName>
    </recommendedName>
</protein>
<dbReference type="CDD" id="cd20071">
    <property type="entry name" value="SET_SMYD"/>
    <property type="match status" value="1"/>
</dbReference>
<evidence type="ECO:0000313" key="2">
    <source>
        <dbReference type="EMBL" id="TID19146.1"/>
    </source>
</evidence>
<dbReference type="PANTHER" id="PTHR47332:SF4">
    <property type="entry name" value="SET DOMAIN-CONTAINING PROTEIN 5"/>
    <property type="match status" value="1"/>
</dbReference>
<dbReference type="Gene3D" id="1.25.40.10">
    <property type="entry name" value="Tetratricopeptide repeat domain"/>
    <property type="match status" value="1"/>
</dbReference>
<dbReference type="PANTHER" id="PTHR47332">
    <property type="entry name" value="SET DOMAIN-CONTAINING PROTEIN 5"/>
    <property type="match status" value="1"/>
</dbReference>
<dbReference type="Proteomes" id="UP000298493">
    <property type="component" value="Unassembled WGS sequence"/>
</dbReference>
<dbReference type="SMART" id="SM00317">
    <property type="entry name" value="SET"/>
    <property type="match status" value="1"/>
</dbReference>
<dbReference type="Gene3D" id="2.170.270.10">
    <property type="entry name" value="SET domain"/>
    <property type="match status" value="1"/>
</dbReference>
<evidence type="ECO:0000259" key="1">
    <source>
        <dbReference type="PROSITE" id="PS50280"/>
    </source>
</evidence>
<dbReference type="InterPro" id="IPR053185">
    <property type="entry name" value="SET_domain_protein"/>
</dbReference>
<gene>
    <name evidence="2" type="ORF">E6O75_ATG06267</name>
</gene>
<dbReference type="InterPro" id="IPR046341">
    <property type="entry name" value="SET_dom_sf"/>
</dbReference>